<gene>
    <name evidence="2" type="ORF">ACFPET_10085</name>
</gene>
<feature type="domain" description="Cupin type-2" evidence="1">
    <location>
        <begin position="46"/>
        <end position="114"/>
    </location>
</feature>
<organism evidence="2 3">
    <name type="scientific">Salininema proteolyticum</name>
    <dbReference type="NCBI Taxonomy" id="1607685"/>
    <lineage>
        <taxon>Bacteria</taxon>
        <taxon>Bacillati</taxon>
        <taxon>Actinomycetota</taxon>
        <taxon>Actinomycetes</taxon>
        <taxon>Glycomycetales</taxon>
        <taxon>Glycomycetaceae</taxon>
        <taxon>Salininema</taxon>
    </lineage>
</organism>
<dbReference type="PANTHER" id="PTHR36440">
    <property type="entry name" value="PUTATIVE (AFU_ORTHOLOGUE AFUA_8G07350)-RELATED"/>
    <property type="match status" value="1"/>
</dbReference>
<dbReference type="InterPro" id="IPR014710">
    <property type="entry name" value="RmlC-like_jellyroll"/>
</dbReference>
<dbReference type="Pfam" id="PF07883">
    <property type="entry name" value="Cupin_2"/>
    <property type="match status" value="1"/>
</dbReference>
<keyword evidence="3" id="KW-1185">Reference proteome</keyword>
<dbReference type="SUPFAM" id="SSF51182">
    <property type="entry name" value="RmlC-like cupins"/>
    <property type="match status" value="1"/>
</dbReference>
<accession>A0ABV8TYV9</accession>
<dbReference type="EMBL" id="JBHSDK010000013">
    <property type="protein sequence ID" value="MFC4335546.1"/>
    <property type="molecule type" value="Genomic_DNA"/>
</dbReference>
<dbReference type="Proteomes" id="UP001595823">
    <property type="component" value="Unassembled WGS sequence"/>
</dbReference>
<proteinExistence type="predicted"/>
<protein>
    <submittedName>
        <fullName evidence="2">Cupin domain-containing protein</fullName>
    </submittedName>
</protein>
<sequence>MNKTSNPVHLARASSAEKLDHAHGSVMTLLADAAQTSGHLSITRSSFPKGADGAPPHFHTKYTESLFVISGRLQVLVNESTEILEAGDFIHLPASTPHAFGATSDSDADVLAVFSPAADRFDYYRLLERVVKGSADASEIPASSLEYDNNYVPSPAWEAARAR</sequence>
<reference evidence="3" key="1">
    <citation type="journal article" date="2019" name="Int. J. Syst. Evol. Microbiol.">
        <title>The Global Catalogue of Microorganisms (GCM) 10K type strain sequencing project: providing services to taxonomists for standard genome sequencing and annotation.</title>
        <authorList>
            <consortium name="The Broad Institute Genomics Platform"/>
            <consortium name="The Broad Institute Genome Sequencing Center for Infectious Disease"/>
            <person name="Wu L."/>
            <person name="Ma J."/>
        </authorList>
    </citation>
    <scope>NUCLEOTIDE SEQUENCE [LARGE SCALE GENOMIC DNA]</scope>
    <source>
        <strain evidence="3">IBRC-M 10908</strain>
    </source>
</reference>
<name>A0ABV8TYV9_9ACTN</name>
<dbReference type="InterPro" id="IPR053146">
    <property type="entry name" value="QDO-like"/>
</dbReference>
<dbReference type="Gene3D" id="2.60.120.10">
    <property type="entry name" value="Jelly Rolls"/>
    <property type="match status" value="1"/>
</dbReference>
<evidence type="ECO:0000313" key="3">
    <source>
        <dbReference type="Proteomes" id="UP001595823"/>
    </source>
</evidence>
<evidence type="ECO:0000259" key="1">
    <source>
        <dbReference type="Pfam" id="PF07883"/>
    </source>
</evidence>
<evidence type="ECO:0000313" key="2">
    <source>
        <dbReference type="EMBL" id="MFC4335546.1"/>
    </source>
</evidence>
<dbReference type="InterPro" id="IPR011051">
    <property type="entry name" value="RmlC_Cupin_sf"/>
</dbReference>
<dbReference type="InterPro" id="IPR013096">
    <property type="entry name" value="Cupin_2"/>
</dbReference>
<dbReference type="RefSeq" id="WP_380620497.1">
    <property type="nucleotide sequence ID" value="NZ_JBHSDK010000013.1"/>
</dbReference>
<dbReference type="PANTHER" id="PTHR36440:SF1">
    <property type="entry name" value="PUTATIVE (AFU_ORTHOLOGUE AFUA_8G07350)-RELATED"/>
    <property type="match status" value="1"/>
</dbReference>
<comment type="caution">
    <text evidence="2">The sequence shown here is derived from an EMBL/GenBank/DDBJ whole genome shotgun (WGS) entry which is preliminary data.</text>
</comment>